<dbReference type="AlphaFoldDB" id="A0A9P6CDC0"/>
<evidence type="ECO:0000259" key="2">
    <source>
        <dbReference type="Pfam" id="PF00107"/>
    </source>
</evidence>
<feature type="domain" description="Alcohol dehydrogenase-like C-terminal" evidence="2">
    <location>
        <begin position="175"/>
        <end position="301"/>
    </location>
</feature>
<dbReference type="InterPro" id="IPR011032">
    <property type="entry name" value="GroES-like_sf"/>
</dbReference>
<dbReference type="SUPFAM" id="SSF51735">
    <property type="entry name" value="NAD(P)-binding Rossmann-fold domains"/>
    <property type="match status" value="1"/>
</dbReference>
<organism evidence="4 5">
    <name type="scientific">Collybia nuda</name>
    <dbReference type="NCBI Taxonomy" id="64659"/>
    <lineage>
        <taxon>Eukaryota</taxon>
        <taxon>Fungi</taxon>
        <taxon>Dikarya</taxon>
        <taxon>Basidiomycota</taxon>
        <taxon>Agaricomycotina</taxon>
        <taxon>Agaricomycetes</taxon>
        <taxon>Agaricomycetidae</taxon>
        <taxon>Agaricales</taxon>
        <taxon>Tricholomatineae</taxon>
        <taxon>Clitocybaceae</taxon>
        <taxon>Collybia</taxon>
    </lineage>
</organism>
<dbReference type="InterPro" id="IPR013149">
    <property type="entry name" value="ADH-like_C"/>
</dbReference>
<dbReference type="InterPro" id="IPR041694">
    <property type="entry name" value="ADH_N_2"/>
</dbReference>
<dbReference type="PANTHER" id="PTHR43205">
    <property type="entry name" value="PROSTAGLANDIN REDUCTASE"/>
    <property type="match status" value="1"/>
</dbReference>
<dbReference type="OrthoDB" id="809632at2759"/>
<accession>A0A9P6CDC0</accession>
<feature type="domain" description="Oxidoreductase N-terminal" evidence="3">
    <location>
        <begin position="38"/>
        <end position="120"/>
    </location>
</feature>
<dbReference type="CDD" id="cd05288">
    <property type="entry name" value="PGDH"/>
    <property type="match status" value="1"/>
</dbReference>
<evidence type="ECO:0000259" key="3">
    <source>
        <dbReference type="Pfam" id="PF16884"/>
    </source>
</evidence>
<gene>
    <name evidence="4" type="ORF">BDZ94DRAFT_1263306</name>
</gene>
<dbReference type="Pfam" id="PF16884">
    <property type="entry name" value="ADH_N_2"/>
    <property type="match status" value="1"/>
</dbReference>
<name>A0A9P6CDC0_9AGAR</name>
<dbReference type="InterPro" id="IPR036291">
    <property type="entry name" value="NAD(P)-bd_dom_sf"/>
</dbReference>
<dbReference type="InterPro" id="IPR045010">
    <property type="entry name" value="MDR_fam"/>
</dbReference>
<dbReference type="Proteomes" id="UP000807353">
    <property type="component" value="Unassembled WGS sequence"/>
</dbReference>
<evidence type="ECO:0000313" key="4">
    <source>
        <dbReference type="EMBL" id="KAF9461631.1"/>
    </source>
</evidence>
<comment type="caution">
    <text evidence="4">The sequence shown here is derived from an EMBL/GenBank/DDBJ whole genome shotgun (WGS) entry which is preliminary data.</text>
</comment>
<dbReference type="Gene3D" id="3.90.180.10">
    <property type="entry name" value="Medium-chain alcohol dehydrogenases, catalytic domain"/>
    <property type="match status" value="1"/>
</dbReference>
<dbReference type="SUPFAM" id="SSF50129">
    <property type="entry name" value="GroES-like"/>
    <property type="match status" value="1"/>
</dbReference>
<dbReference type="Gene3D" id="3.40.50.720">
    <property type="entry name" value="NAD(P)-binding Rossmann-like Domain"/>
    <property type="match status" value="1"/>
</dbReference>
<keyword evidence="1" id="KW-0560">Oxidoreductase</keyword>
<evidence type="ECO:0000313" key="5">
    <source>
        <dbReference type="Proteomes" id="UP000807353"/>
    </source>
</evidence>
<keyword evidence="5" id="KW-1185">Reference proteome</keyword>
<protein>
    <submittedName>
        <fullName evidence="4">NAD(P)-binding protein</fullName>
    </submittedName>
</protein>
<dbReference type="GO" id="GO:0016628">
    <property type="term" value="F:oxidoreductase activity, acting on the CH-CH group of donors, NAD or NADP as acceptor"/>
    <property type="evidence" value="ECO:0007669"/>
    <property type="project" value="InterPro"/>
</dbReference>
<reference evidence="4" key="1">
    <citation type="submission" date="2020-11" db="EMBL/GenBank/DDBJ databases">
        <authorList>
            <consortium name="DOE Joint Genome Institute"/>
            <person name="Ahrendt S."/>
            <person name="Riley R."/>
            <person name="Andreopoulos W."/>
            <person name="Labutti K."/>
            <person name="Pangilinan J."/>
            <person name="Ruiz-Duenas F.J."/>
            <person name="Barrasa J.M."/>
            <person name="Sanchez-Garcia M."/>
            <person name="Camarero S."/>
            <person name="Miyauchi S."/>
            <person name="Serrano A."/>
            <person name="Linde D."/>
            <person name="Babiker R."/>
            <person name="Drula E."/>
            <person name="Ayuso-Fernandez I."/>
            <person name="Pacheco R."/>
            <person name="Padilla G."/>
            <person name="Ferreira P."/>
            <person name="Barriuso J."/>
            <person name="Kellner H."/>
            <person name="Castanera R."/>
            <person name="Alfaro M."/>
            <person name="Ramirez L."/>
            <person name="Pisabarro A.G."/>
            <person name="Kuo A."/>
            <person name="Tritt A."/>
            <person name="Lipzen A."/>
            <person name="He G."/>
            <person name="Yan M."/>
            <person name="Ng V."/>
            <person name="Cullen D."/>
            <person name="Martin F."/>
            <person name="Rosso M.-N."/>
            <person name="Henrissat B."/>
            <person name="Hibbett D."/>
            <person name="Martinez A.T."/>
            <person name="Grigoriev I.V."/>
        </authorList>
    </citation>
    <scope>NUCLEOTIDE SEQUENCE</scope>
    <source>
        <strain evidence="4">CBS 247.69</strain>
    </source>
</reference>
<proteinExistence type="predicted"/>
<dbReference type="EMBL" id="MU150281">
    <property type="protein sequence ID" value="KAF9461631.1"/>
    <property type="molecule type" value="Genomic_DNA"/>
</dbReference>
<dbReference type="PANTHER" id="PTHR43205:SF7">
    <property type="entry name" value="PROSTAGLANDIN REDUCTASE 1"/>
    <property type="match status" value="1"/>
</dbReference>
<dbReference type="Pfam" id="PF00107">
    <property type="entry name" value="ADH_zinc_N"/>
    <property type="match status" value="1"/>
</dbReference>
<evidence type="ECO:0000256" key="1">
    <source>
        <dbReference type="ARBA" id="ARBA00023002"/>
    </source>
</evidence>
<sequence length="361" mass="39714">MPPIPNRRVLFNEIPPADGYPIPGKTTVYDTSAEIDLENAPLSKDSILVKVICLSLDPYMRSRMRKPDVPGYVPPFILHEPISGHGVSVVLRSRNPHFKEGAHVRGFMDFAEYCIIEGDGFPMQSLILLKNDLQLPWSLYVGILGVPGRTAVFGWREYVKPKARGVAFITTGAGAVGSLVIQLAKRDGMKVIASAGTDDKVNFMNELGADVAFNYHTNSTKDILREHGPLDVYWDNVGGEVLDLALENAAFSASFVECGMITTYNSTNAYPFKNMFNIISKNIQINGFLTRTLLEKHEEEFLQIIPKMVGDGELKYREDITSGLANTGSALLDLLTGKNTGKSIVIVNEGNSIGRFPKSVM</sequence>